<dbReference type="Pfam" id="PF11721">
    <property type="entry name" value="Malectin"/>
    <property type="match status" value="1"/>
</dbReference>
<gene>
    <name evidence="8" type="ORF">ESY86_16100</name>
</gene>
<dbReference type="OrthoDB" id="9801077at2"/>
<evidence type="ECO:0000259" key="7">
    <source>
        <dbReference type="Pfam" id="PF11721"/>
    </source>
</evidence>
<evidence type="ECO:0000259" key="5">
    <source>
        <dbReference type="Pfam" id="PF02836"/>
    </source>
</evidence>
<accession>A0A5C6ZEU4</accession>
<dbReference type="PANTHER" id="PTHR42732:SF1">
    <property type="entry name" value="BETA-MANNOSIDASE"/>
    <property type="match status" value="1"/>
</dbReference>
<dbReference type="Gene3D" id="2.60.40.10">
    <property type="entry name" value="Immunoglobulins"/>
    <property type="match status" value="1"/>
</dbReference>
<feature type="domain" description="Glycoside hydrolase family 2 immunoglobulin-like beta-sandwich" evidence="4">
    <location>
        <begin position="189"/>
        <end position="291"/>
    </location>
</feature>
<dbReference type="AlphaFoldDB" id="A0A5C6ZEU4"/>
<feature type="domain" description="Glycoside hydrolase family 2 catalytic" evidence="5">
    <location>
        <begin position="299"/>
        <end position="595"/>
    </location>
</feature>
<feature type="domain" description="Glycosyl hydrolases family 2 sugar binding" evidence="6">
    <location>
        <begin position="42"/>
        <end position="171"/>
    </location>
</feature>
<evidence type="ECO:0000313" key="8">
    <source>
        <dbReference type="EMBL" id="TXD87673.1"/>
    </source>
</evidence>
<dbReference type="Gene3D" id="2.60.120.430">
    <property type="entry name" value="Galactose-binding lectin"/>
    <property type="match status" value="1"/>
</dbReference>
<reference evidence="8 9" key="1">
    <citation type="submission" date="2019-08" db="EMBL/GenBank/DDBJ databases">
        <title>Genomes of Subsaximicrobium wynnwilliamsii strains.</title>
        <authorList>
            <person name="Bowman J.P."/>
        </authorList>
    </citation>
    <scope>NUCLEOTIDE SEQUENCE [LARGE SCALE GENOMIC DNA]</scope>
    <source>
        <strain evidence="8 9">2-80-2</strain>
    </source>
</reference>
<dbReference type="InterPro" id="IPR036156">
    <property type="entry name" value="Beta-gal/glucu_dom_sf"/>
</dbReference>
<feature type="domain" description="Malectin" evidence="7">
    <location>
        <begin position="697"/>
        <end position="844"/>
    </location>
</feature>
<evidence type="ECO:0000313" key="9">
    <source>
        <dbReference type="Proteomes" id="UP000321578"/>
    </source>
</evidence>
<evidence type="ECO:0000256" key="1">
    <source>
        <dbReference type="ARBA" id="ARBA00007401"/>
    </source>
</evidence>
<dbReference type="InterPro" id="IPR013783">
    <property type="entry name" value="Ig-like_fold"/>
</dbReference>
<dbReference type="InterPro" id="IPR017853">
    <property type="entry name" value="GH"/>
</dbReference>
<dbReference type="GO" id="GO:0004553">
    <property type="term" value="F:hydrolase activity, hydrolyzing O-glycosyl compounds"/>
    <property type="evidence" value="ECO:0007669"/>
    <property type="project" value="InterPro"/>
</dbReference>
<evidence type="ECO:0000256" key="2">
    <source>
        <dbReference type="ARBA" id="ARBA00022801"/>
    </source>
</evidence>
<comment type="caution">
    <text evidence="8">The sequence shown here is derived from an EMBL/GenBank/DDBJ whole genome shotgun (WGS) entry which is preliminary data.</text>
</comment>
<dbReference type="GO" id="GO:0005975">
    <property type="term" value="P:carbohydrate metabolic process"/>
    <property type="evidence" value="ECO:0007669"/>
    <property type="project" value="InterPro"/>
</dbReference>
<dbReference type="InterPro" id="IPR006101">
    <property type="entry name" value="Glyco_hydro_2"/>
</dbReference>
<dbReference type="PANTHER" id="PTHR42732">
    <property type="entry name" value="BETA-GALACTOSIDASE"/>
    <property type="match status" value="1"/>
</dbReference>
<keyword evidence="2 8" id="KW-0378">Hydrolase</keyword>
<dbReference type="InterPro" id="IPR021720">
    <property type="entry name" value="Malectin_dom"/>
</dbReference>
<sequence>MKAQITPIKKLSYLVLWFVLFSFFGHGQKKSINAGWQFKLDKDASVWETINIPHTWNLKDAFDDEAGYYRGIGHYKKQVFFAESDAAKVHYLRFKGVNQDAKITVNGNLVGTHQGGYTAFTFNISAFLNFGAYNLIEVIVDNSHNEDIPPLDADFTFFGGIYRDVELLSKPKQHLALTDFSSEGFYVNYPSVSEEKAQLEVTARIDNFEDAQSTSQLRLEVLDANDSLVLSENENFKFTAIGALEKSIKFSDLKNPRLWSPERPYLYQLKIVLLDDQGVVLDRKTQQIGFRWVSVDASKGFYLNGKPYKLIGVNRHQDYDAYANAVPMALQKQDIQLIKDMGANVLRFAHYPQAQELYKLCDQLGILVWTEIPIVNKITNTKAFFDTALKMQEEQIKQYYNYPSVVMIGYMNEIFLRMDFDKKTPQAEKDQMKTHTYDLAEQLEKLTREKAPHHITVMALHYNELYNETKIADLPMLVGWNLYFGWYYETIADLGVFLDEQHQRFPNRPIMISEYGPGADVRVSAAQPERYDYSQQYQLKLHSSYVEQVQARDFVAGMTAWNFADFASEFRGETIPHINQKGLVTNNRVPKEIYYWYQAVLLKNTPVVHIANYQTDLTLFDNAPYEMTLFSNQASAKLSVNNAFFKEVTFNAGIARVLVPFTDGLNTLSLETASVIDEATFQVRRIESLKNEELKSFAINIGASIDFKDLETGVTYLADRPYKDGLYGYDSQSGKCERKLLANNIKNSNLEAVYQHVLVDCSRYKVAIPDGSYKVTLYFVEPQQTNQEHVIFNLNRQAEASEEKEQRIFDVLLNGTVMVSSLNLAKEYPNKYGVQHSFEIDILNNEGLTLTLKPLEGAPVISGILIETLE</sequence>
<keyword evidence="3" id="KW-0326">Glycosidase</keyword>
<keyword evidence="9" id="KW-1185">Reference proteome</keyword>
<protein>
    <submittedName>
        <fullName evidence="8">Glycoside hydrolase family 2</fullName>
    </submittedName>
</protein>
<evidence type="ECO:0000259" key="4">
    <source>
        <dbReference type="Pfam" id="PF00703"/>
    </source>
</evidence>
<dbReference type="Pfam" id="PF00703">
    <property type="entry name" value="Glyco_hydro_2"/>
    <property type="match status" value="1"/>
</dbReference>
<dbReference type="Gene3D" id="2.60.120.260">
    <property type="entry name" value="Galactose-binding domain-like"/>
    <property type="match status" value="1"/>
</dbReference>
<evidence type="ECO:0000256" key="3">
    <source>
        <dbReference type="ARBA" id="ARBA00023295"/>
    </source>
</evidence>
<dbReference type="InterPro" id="IPR051913">
    <property type="entry name" value="GH2_Domain-Containing"/>
</dbReference>
<name>A0A5C6ZEU4_9FLAO</name>
<comment type="similarity">
    <text evidence="1">Belongs to the glycosyl hydrolase 2 family.</text>
</comment>
<dbReference type="InterPro" id="IPR006104">
    <property type="entry name" value="Glyco_hydro_2_N"/>
</dbReference>
<dbReference type="EMBL" id="VORO01000021">
    <property type="protein sequence ID" value="TXD87673.1"/>
    <property type="molecule type" value="Genomic_DNA"/>
</dbReference>
<dbReference type="InterPro" id="IPR008979">
    <property type="entry name" value="Galactose-bd-like_sf"/>
</dbReference>
<organism evidence="8 9">
    <name type="scientific">Subsaximicrobium wynnwilliamsii</name>
    <dbReference type="NCBI Taxonomy" id="291179"/>
    <lineage>
        <taxon>Bacteria</taxon>
        <taxon>Pseudomonadati</taxon>
        <taxon>Bacteroidota</taxon>
        <taxon>Flavobacteriia</taxon>
        <taxon>Flavobacteriales</taxon>
        <taxon>Flavobacteriaceae</taxon>
        <taxon>Subsaximicrobium</taxon>
    </lineage>
</organism>
<dbReference type="SUPFAM" id="SSF49303">
    <property type="entry name" value="beta-Galactosidase/glucuronidase domain"/>
    <property type="match status" value="1"/>
</dbReference>
<proteinExistence type="inferred from homology"/>
<dbReference type="InterPro" id="IPR006103">
    <property type="entry name" value="Glyco_hydro_2_cat"/>
</dbReference>
<evidence type="ECO:0000259" key="6">
    <source>
        <dbReference type="Pfam" id="PF02837"/>
    </source>
</evidence>
<dbReference type="Pfam" id="PF02836">
    <property type="entry name" value="Glyco_hydro_2_C"/>
    <property type="match status" value="1"/>
</dbReference>
<dbReference type="Proteomes" id="UP000321578">
    <property type="component" value="Unassembled WGS sequence"/>
</dbReference>
<dbReference type="PRINTS" id="PR00132">
    <property type="entry name" value="GLHYDRLASE2"/>
</dbReference>
<dbReference type="Gene3D" id="3.20.20.80">
    <property type="entry name" value="Glycosidases"/>
    <property type="match status" value="1"/>
</dbReference>
<dbReference type="RefSeq" id="WP_147087605.1">
    <property type="nucleotide sequence ID" value="NZ_VORM01000022.1"/>
</dbReference>
<dbReference type="Pfam" id="PF02837">
    <property type="entry name" value="Glyco_hydro_2_N"/>
    <property type="match status" value="1"/>
</dbReference>
<dbReference type="SUPFAM" id="SSF51445">
    <property type="entry name" value="(Trans)glycosidases"/>
    <property type="match status" value="1"/>
</dbReference>
<dbReference type="InterPro" id="IPR006102">
    <property type="entry name" value="Ig-like_GH2"/>
</dbReference>
<dbReference type="SUPFAM" id="SSF49785">
    <property type="entry name" value="Galactose-binding domain-like"/>
    <property type="match status" value="1"/>
</dbReference>